<dbReference type="Proteomes" id="UP000593571">
    <property type="component" value="Unassembled WGS sequence"/>
</dbReference>
<accession>A0A7J8IKW8</accession>
<sequence length="267" mass="29225">MNPGPSECKADVLTSIPWNHVHFNVLFERTLPELPKGMRDSGEREKVSQACLRLKQKEITWSRLEDQETLRGLEQKPIIPEAGGLRSRCHREMLPLKVLGKDRFQASLLASGSFLAAERHLHVVFSLCVLRSLEVTTGGEAAAAPALGPSPTRNSWPLSPLAQAPASPSARGASLPVISIQEHLLQEPDATVTAPPWGEGRAGRAKSPRPCQGWAPLGHFDQPLTGPGSLRLDGCQAQLTVSDLQLPKPVVLKVWSLWSLHQQHQHH</sequence>
<proteinExistence type="predicted"/>
<feature type="region of interest" description="Disordered" evidence="1">
    <location>
        <begin position="143"/>
        <end position="165"/>
    </location>
</feature>
<gene>
    <name evidence="2" type="ORF">HJG63_010529</name>
</gene>
<dbReference type="AlphaFoldDB" id="A0A7J8IKW8"/>
<name>A0A7J8IKW8_ROUAE</name>
<dbReference type="EMBL" id="JACASE010000003">
    <property type="protein sequence ID" value="KAF6485286.1"/>
    <property type="molecule type" value="Genomic_DNA"/>
</dbReference>
<evidence type="ECO:0000313" key="2">
    <source>
        <dbReference type="EMBL" id="KAF6485286.1"/>
    </source>
</evidence>
<reference evidence="2 3" key="1">
    <citation type="journal article" date="2020" name="Nature">
        <title>Six reference-quality genomes reveal evolution of bat adaptations.</title>
        <authorList>
            <person name="Jebb D."/>
            <person name="Huang Z."/>
            <person name="Pippel M."/>
            <person name="Hughes G.M."/>
            <person name="Lavrichenko K."/>
            <person name="Devanna P."/>
            <person name="Winkler S."/>
            <person name="Jermiin L.S."/>
            <person name="Skirmuntt E.C."/>
            <person name="Katzourakis A."/>
            <person name="Burkitt-Gray L."/>
            <person name="Ray D.A."/>
            <person name="Sullivan K.A.M."/>
            <person name="Roscito J.G."/>
            <person name="Kirilenko B.M."/>
            <person name="Davalos L.M."/>
            <person name="Corthals A.P."/>
            <person name="Power M.L."/>
            <person name="Jones G."/>
            <person name="Ransome R.D."/>
            <person name="Dechmann D.K.N."/>
            <person name="Locatelli A.G."/>
            <person name="Puechmaille S.J."/>
            <person name="Fedrigo O."/>
            <person name="Jarvis E.D."/>
            <person name="Hiller M."/>
            <person name="Vernes S.C."/>
            <person name="Myers E.W."/>
            <person name="Teeling E.C."/>
        </authorList>
    </citation>
    <scope>NUCLEOTIDE SEQUENCE [LARGE SCALE GENOMIC DNA]</scope>
    <source>
        <strain evidence="2">MRouAeg1</strain>
        <tissue evidence="2">Muscle</tissue>
    </source>
</reference>
<comment type="caution">
    <text evidence="2">The sequence shown here is derived from an EMBL/GenBank/DDBJ whole genome shotgun (WGS) entry which is preliminary data.</text>
</comment>
<protein>
    <submittedName>
        <fullName evidence="2">Uncharacterized protein</fullName>
    </submittedName>
</protein>
<organism evidence="2 3">
    <name type="scientific">Rousettus aegyptiacus</name>
    <name type="common">Egyptian fruit bat</name>
    <name type="synonym">Pteropus aegyptiacus</name>
    <dbReference type="NCBI Taxonomy" id="9407"/>
    <lineage>
        <taxon>Eukaryota</taxon>
        <taxon>Metazoa</taxon>
        <taxon>Chordata</taxon>
        <taxon>Craniata</taxon>
        <taxon>Vertebrata</taxon>
        <taxon>Euteleostomi</taxon>
        <taxon>Mammalia</taxon>
        <taxon>Eutheria</taxon>
        <taxon>Laurasiatheria</taxon>
        <taxon>Chiroptera</taxon>
        <taxon>Yinpterochiroptera</taxon>
        <taxon>Pteropodoidea</taxon>
        <taxon>Pteropodidae</taxon>
        <taxon>Rousettinae</taxon>
        <taxon>Rousettus</taxon>
    </lineage>
</organism>
<keyword evidence="3" id="KW-1185">Reference proteome</keyword>
<evidence type="ECO:0000313" key="3">
    <source>
        <dbReference type="Proteomes" id="UP000593571"/>
    </source>
</evidence>
<evidence type="ECO:0000256" key="1">
    <source>
        <dbReference type="SAM" id="MobiDB-lite"/>
    </source>
</evidence>